<dbReference type="InterPro" id="IPR013766">
    <property type="entry name" value="Thioredoxin_domain"/>
</dbReference>
<feature type="domain" description="Thioredoxin" evidence="12">
    <location>
        <begin position="503"/>
        <end position="625"/>
    </location>
</feature>
<accession>A0A6P5A4F5</accession>
<dbReference type="FunFam" id="3.40.30.10:FF:000107">
    <property type="entry name" value="Protein disulfide-isomerase 5-2"/>
    <property type="match status" value="4"/>
</dbReference>
<evidence type="ECO:0000256" key="10">
    <source>
        <dbReference type="SAM" id="MobiDB-lite"/>
    </source>
</evidence>
<feature type="domain" description="Thioredoxin" evidence="12">
    <location>
        <begin position="928"/>
        <end position="1050"/>
    </location>
</feature>
<feature type="domain" description="Thioredoxin" evidence="12">
    <location>
        <begin position="256"/>
        <end position="379"/>
    </location>
</feature>
<dbReference type="PANTHER" id="PTHR45672">
    <property type="entry name" value="PROTEIN DISULFIDE-ISOMERASE C17H9.14C-RELATED"/>
    <property type="match status" value="1"/>
</dbReference>
<sequence>MAAPSCFAVFLFVLMLVPFSLPAKKNKMSYVLTVDDHKEFKKILRTRTNVLSLFAKSEKAASPIMDTFAQVAEDMKGLGTLVFVDCSDKEAKKLCKKVKSNPTTYELKHYKDGDFNKGYDRQETYKSMMNFLRDPTGDIPWEEDPTAKDVIHVDSDKALNRLVKKEKTPILIMFYAPWCGHCKRLKPDYAAAATELKGQATLAGMDVDKPENEAVRRQFNITGFPTILYFENGKQKYKYGGENNKQGIIDWMKDPQPPVEKAPEPEWSDADSDVVHLTDETFDTYIEEHASVLVMFYAPWCGHCKKMKPEYDEAATTLKQDNIDGILAAVDATKSPQVAKRFEVKGYPTVKYFKDGEEAFGFNDRTADKIVDFMKDPQEPPPPPPPEQPWQDVESEVVHLGDEDFKSQLKRRKHALVMFYAPWCGHCKKAKPEFTSAAEKYKDDTKVTFAAVDCTTQQGVCGQYEVRGYPTIKYFNYGKNPKDYEGGREEADFVAFMSDPLNPTPPTPPPKDPAEEWAELEGAEEVVHLHDNTFEEFVQQHSSVLVMFYAPWCGHCKAMKPDYALAAKALKEDEIPGVLAAVDATVDRVLQSKYDITGFPTLKHFKDGEFNTDYNKARTMDALVEFMKNPQKAPPPPPPEPEWSEVESEVNHLTDETFNSFIQEHSSVLVMFYAPWCGHCKKMKPAYQEAAELLMAEKPDAKLAAVDATKYSSLGTKYEVRGYPTIKYFKNGEMAFQYQKGRTTEDIVAFMKDPKETKPPPPEKEWSEEPSDVVHLTDATFATYTQEHSPVLVMFYAPWCGHCKRAKPEYTKAAELLKTDGISATLAAVDCTKHSEVCQTHDVKGYPTFKLVKDGAQVSDYNLGRTSEDFVAFMLNSLPKQPKEEAKPEEQKKEEPTQQQKEPEKKVEEQKKEEPKKEAEKPAEEQKERPKREAPTDEWASTDSAADVNFLTAESFDQFVADHNSVLIMFYAPWCGHCKRMKPAFEEAATILKSELPTAKLAALDATQFRDVGTKYEVRGYPTILYFKNGQKEFKYTMGRATQDLVKFMKNPQAPPPPPPPEAEWSEVPSEINHLTDQTFDNFVYRHSSVLVMFYAPWCGHCKRMKPAYQEAAEQLKKEKPEAKLAAVDATKYKELGQKYGVRGYPTLKYFKNGQVASDYNKGRSKDDIVAFMKTPQTPPKAEEPKEEKPAAAEGDGWESGDVHHLTADNFNSFMQQHHSVLVMFYAPWCGHCKKMKPAYVEAAQQLKKEKPEAKLAAVDATQYGDLAKNYEVRGYPTLKYFQDGKEAFAYKKGRTTNELVSFMKDPQAPPPPPPPEPEWSEVQSEVNHLTDETFNSFVQQHSSVLVMFYAPWCGHCKRMKPAYQEAAATLKTSDPAAKLAAVDATKYAALGKTYGVRGYPTIKYFRNGEDIQKYQGARDANSLVQFMKSPPTAAAPEWIEHPGAVVTPIKNIPAFDKFVQSHEHTLILFYKKELQKYKEAKGPFQKTATAFQDDNNKQFAVVDCEAATDLCLRVGIIPESLPTIKFYVSGKFSTNYKDPVTNADLYNFMNTASTIPKTDAREEL</sequence>
<feature type="domain" description="Thioredoxin" evidence="12">
    <location>
        <begin position="141"/>
        <end position="253"/>
    </location>
</feature>
<feature type="signal peptide" evidence="11">
    <location>
        <begin position="1"/>
        <end position="22"/>
    </location>
</feature>
<evidence type="ECO:0000256" key="7">
    <source>
        <dbReference type="ARBA" id="ARBA00023157"/>
    </source>
</evidence>
<dbReference type="Proteomes" id="UP000515135">
    <property type="component" value="Unplaced"/>
</dbReference>
<feature type="domain" description="Thioredoxin" evidence="12">
    <location>
        <begin position="384"/>
        <end position="502"/>
    </location>
</feature>
<evidence type="ECO:0000256" key="11">
    <source>
        <dbReference type="SAM" id="SignalP"/>
    </source>
</evidence>
<dbReference type="InterPro" id="IPR051063">
    <property type="entry name" value="PDI"/>
</dbReference>
<evidence type="ECO:0000256" key="4">
    <source>
        <dbReference type="ARBA" id="ARBA00012723"/>
    </source>
</evidence>
<dbReference type="PRINTS" id="PR00421">
    <property type="entry name" value="THIOREDOXIN"/>
</dbReference>
<dbReference type="GO" id="GO:0003756">
    <property type="term" value="F:protein disulfide isomerase activity"/>
    <property type="evidence" value="ECO:0007669"/>
    <property type="project" value="UniProtKB-EC"/>
</dbReference>
<evidence type="ECO:0000256" key="8">
    <source>
        <dbReference type="ARBA" id="ARBA00023284"/>
    </source>
</evidence>
<dbReference type="CDD" id="cd02997">
    <property type="entry name" value="PDI_a_PDIR"/>
    <property type="match status" value="9"/>
</dbReference>
<evidence type="ECO:0000256" key="5">
    <source>
        <dbReference type="ARBA" id="ARBA00022729"/>
    </source>
</evidence>
<evidence type="ECO:0000313" key="14">
    <source>
        <dbReference type="RefSeq" id="XP_019636646.1"/>
    </source>
</evidence>
<dbReference type="GeneID" id="109479196"/>
<evidence type="ECO:0000313" key="13">
    <source>
        <dbReference type="Proteomes" id="UP000515135"/>
    </source>
</evidence>
<dbReference type="EC" id="5.3.4.1" evidence="4"/>
<feature type="region of interest" description="Disordered" evidence="10">
    <location>
        <begin position="880"/>
        <end position="942"/>
    </location>
</feature>
<comment type="similarity">
    <text evidence="3 9">Belongs to the protein disulfide isomerase family.</text>
</comment>
<dbReference type="KEGG" id="bbel:109479196"/>
<dbReference type="NCBIfam" id="TIGR01126">
    <property type="entry name" value="pdi_dom"/>
    <property type="match status" value="4"/>
</dbReference>
<feature type="compositionally biased region" description="Basic and acidic residues" evidence="10">
    <location>
        <begin position="1181"/>
        <end position="1191"/>
    </location>
</feature>
<evidence type="ECO:0000256" key="1">
    <source>
        <dbReference type="ARBA" id="ARBA00001182"/>
    </source>
</evidence>
<protein>
    <recommendedName>
        <fullName evidence="4">protein disulfide-isomerase</fullName>
        <ecNumber evidence="4">5.3.4.1</ecNumber>
    </recommendedName>
</protein>
<feature type="domain" description="Thioredoxin" evidence="12">
    <location>
        <begin position="1180"/>
        <end position="1309"/>
    </location>
</feature>
<feature type="domain" description="Thioredoxin" evidence="12">
    <location>
        <begin position="1311"/>
        <end position="1433"/>
    </location>
</feature>
<dbReference type="RefSeq" id="XP_019636646.1">
    <property type="nucleotide sequence ID" value="XM_019781087.1"/>
</dbReference>
<feature type="domain" description="Thioredoxin" evidence="12">
    <location>
        <begin position="627"/>
        <end position="756"/>
    </location>
</feature>
<keyword evidence="8" id="KW-0676">Redox-active center</keyword>
<evidence type="ECO:0000256" key="9">
    <source>
        <dbReference type="RuleBase" id="RU004208"/>
    </source>
</evidence>
<dbReference type="InterPro" id="IPR017937">
    <property type="entry name" value="Thioredoxin_CS"/>
</dbReference>
<comment type="subcellular location">
    <subcellularLocation>
        <location evidence="2">Endoplasmic reticulum lumen</location>
    </subcellularLocation>
</comment>
<dbReference type="Gene3D" id="3.40.30.10">
    <property type="entry name" value="Glutaredoxin"/>
    <property type="match status" value="12"/>
</dbReference>
<evidence type="ECO:0000256" key="2">
    <source>
        <dbReference type="ARBA" id="ARBA00004319"/>
    </source>
</evidence>
<keyword evidence="6" id="KW-0677">Repeat</keyword>
<organism evidence="13 14">
    <name type="scientific">Branchiostoma belcheri</name>
    <name type="common">Amphioxus</name>
    <dbReference type="NCBI Taxonomy" id="7741"/>
    <lineage>
        <taxon>Eukaryota</taxon>
        <taxon>Metazoa</taxon>
        <taxon>Chordata</taxon>
        <taxon>Cephalochordata</taxon>
        <taxon>Leptocardii</taxon>
        <taxon>Amphioxiformes</taxon>
        <taxon>Branchiostomatidae</taxon>
        <taxon>Branchiostoma</taxon>
    </lineage>
</organism>
<gene>
    <name evidence="14" type="primary">LOC109479196</name>
</gene>
<evidence type="ECO:0000259" key="12">
    <source>
        <dbReference type="PROSITE" id="PS51352"/>
    </source>
</evidence>
<evidence type="ECO:0000256" key="6">
    <source>
        <dbReference type="ARBA" id="ARBA00022737"/>
    </source>
</evidence>
<dbReference type="GO" id="GO:0005788">
    <property type="term" value="C:endoplasmic reticulum lumen"/>
    <property type="evidence" value="ECO:0007669"/>
    <property type="project" value="UniProtKB-SubCell"/>
</dbReference>
<dbReference type="SUPFAM" id="SSF52833">
    <property type="entry name" value="Thioredoxin-like"/>
    <property type="match status" value="11"/>
</dbReference>
<dbReference type="PROSITE" id="PS00194">
    <property type="entry name" value="THIOREDOXIN_1"/>
    <property type="match status" value="8"/>
</dbReference>
<evidence type="ECO:0000256" key="3">
    <source>
        <dbReference type="ARBA" id="ARBA00006347"/>
    </source>
</evidence>
<dbReference type="Pfam" id="PF00085">
    <property type="entry name" value="Thioredoxin"/>
    <property type="match status" value="11"/>
</dbReference>
<feature type="domain" description="Thioredoxin" evidence="12">
    <location>
        <begin position="1052"/>
        <end position="1178"/>
    </location>
</feature>
<feature type="region of interest" description="Disordered" evidence="10">
    <location>
        <begin position="1175"/>
        <end position="1200"/>
    </location>
</feature>
<dbReference type="InterPro" id="IPR036249">
    <property type="entry name" value="Thioredoxin-like_sf"/>
</dbReference>
<dbReference type="OrthoDB" id="10264505at2759"/>
<dbReference type="FunFam" id="3.40.30.10:FF:000029">
    <property type="entry name" value="protein disulfide-isomerase A5 isoform X2"/>
    <property type="match status" value="2"/>
</dbReference>
<dbReference type="InterPro" id="IPR046374">
    <property type="entry name" value="PDI_a_PDIR"/>
</dbReference>
<proteinExistence type="inferred from homology"/>
<dbReference type="InterPro" id="IPR005788">
    <property type="entry name" value="PDI_thioredoxin-like_dom"/>
</dbReference>
<keyword evidence="7" id="KW-1015">Disulfide bond</keyword>
<reference evidence="14" key="1">
    <citation type="submission" date="2025-08" db="UniProtKB">
        <authorList>
            <consortium name="RefSeq"/>
        </authorList>
    </citation>
    <scope>IDENTIFICATION</scope>
    <source>
        <tissue evidence="14">Gonad</tissue>
    </source>
</reference>
<name>A0A6P5A4F5_BRABE</name>
<feature type="chain" id="PRO_5028334815" description="protein disulfide-isomerase" evidence="11">
    <location>
        <begin position="23"/>
        <end position="1565"/>
    </location>
</feature>
<comment type="catalytic activity">
    <reaction evidence="1">
        <text>Catalyzes the rearrangement of -S-S- bonds in proteins.</text>
        <dbReference type="EC" id="5.3.4.1"/>
    </reaction>
</comment>
<dbReference type="PANTHER" id="PTHR45672:SF2">
    <property type="entry name" value="PROTEIN DISULFIDE-ISOMERASE A5"/>
    <property type="match status" value="1"/>
</dbReference>
<dbReference type="GO" id="GO:0006457">
    <property type="term" value="P:protein folding"/>
    <property type="evidence" value="ECO:0007669"/>
    <property type="project" value="TreeGrafter"/>
</dbReference>
<keyword evidence="5 11" id="KW-0732">Signal</keyword>
<feature type="domain" description="Thioredoxin" evidence="12">
    <location>
        <begin position="757"/>
        <end position="880"/>
    </location>
</feature>
<feature type="compositionally biased region" description="Basic and acidic residues" evidence="10">
    <location>
        <begin position="881"/>
        <end position="935"/>
    </location>
</feature>
<dbReference type="PROSITE" id="PS51352">
    <property type="entry name" value="THIOREDOXIN_2"/>
    <property type="match status" value="10"/>
</dbReference>
<keyword evidence="13" id="KW-1185">Reference proteome</keyword>